<dbReference type="InterPro" id="IPR001353">
    <property type="entry name" value="Proteasome_sua/b"/>
</dbReference>
<feature type="domain" description="Proteasome alpha-type subunits" evidence="8">
    <location>
        <begin position="7"/>
        <end position="29"/>
    </location>
</feature>
<dbReference type="PROSITE" id="PS51475">
    <property type="entry name" value="PROTEASOME_ALPHA_2"/>
    <property type="match status" value="1"/>
</dbReference>
<reference evidence="9 10" key="1">
    <citation type="submission" date="2016-11" db="EMBL/GenBank/DDBJ databases">
        <title>The macronuclear genome of Stentor coeruleus: a giant cell with tiny introns.</title>
        <authorList>
            <person name="Slabodnick M."/>
            <person name="Ruby J.G."/>
            <person name="Reiff S.B."/>
            <person name="Swart E.C."/>
            <person name="Gosai S."/>
            <person name="Prabakaran S."/>
            <person name="Witkowska E."/>
            <person name="Larue G.E."/>
            <person name="Fisher S."/>
            <person name="Freeman R.M."/>
            <person name="Gunawardena J."/>
            <person name="Chu W."/>
            <person name="Stover N.A."/>
            <person name="Gregory B.D."/>
            <person name="Nowacki M."/>
            <person name="Derisi J."/>
            <person name="Roy S.W."/>
            <person name="Marshall W.F."/>
            <person name="Sood P."/>
        </authorList>
    </citation>
    <scope>NUCLEOTIDE SEQUENCE [LARGE SCALE GENOMIC DNA]</scope>
    <source>
        <strain evidence="9">WM001</strain>
    </source>
</reference>
<evidence type="ECO:0000256" key="4">
    <source>
        <dbReference type="ARBA" id="ARBA00023242"/>
    </source>
</evidence>
<comment type="subunit">
    <text evidence="5">The 26S proteasome consists of a 20S proteasome core and two 19S regulatory subunits. The 20S proteasome core is composed of 28 subunits that are arranged in four stacked rings, resulting in a barrel-shaped structure. The two end rings are each formed by seven alpha subunits, and the two central rings are each formed by seven beta subunits. The catalytic chamber with the active sites is on the inside of the barrel.</text>
</comment>
<dbReference type="SUPFAM" id="SSF56235">
    <property type="entry name" value="N-terminal nucleophile aminohydrolases (Ntn hydrolases)"/>
    <property type="match status" value="1"/>
</dbReference>
<evidence type="ECO:0000256" key="6">
    <source>
        <dbReference type="PROSITE-ProRule" id="PRU00808"/>
    </source>
</evidence>
<dbReference type="AlphaFoldDB" id="A0A1R2CMK2"/>
<comment type="similarity">
    <text evidence="6 7">Belongs to the peptidase T1A family.</text>
</comment>
<keyword evidence="4 7" id="KW-0539">Nucleus</keyword>
<evidence type="ECO:0000259" key="8">
    <source>
        <dbReference type="PROSITE" id="PS00388"/>
    </source>
</evidence>
<evidence type="ECO:0000256" key="3">
    <source>
        <dbReference type="ARBA" id="ARBA00022942"/>
    </source>
</evidence>
<keyword evidence="3 6" id="KW-0647">Proteasome</keyword>
<keyword evidence="2 7" id="KW-0963">Cytoplasm</keyword>
<dbReference type="CDD" id="cd03754">
    <property type="entry name" value="proteasome_alpha_type_6"/>
    <property type="match status" value="1"/>
</dbReference>
<dbReference type="Proteomes" id="UP000187209">
    <property type="component" value="Unassembled WGS sequence"/>
</dbReference>
<dbReference type="InterPro" id="IPR050115">
    <property type="entry name" value="Proteasome_alpha"/>
</dbReference>
<dbReference type="InterPro" id="IPR000426">
    <property type="entry name" value="Proteasome_asu_N"/>
</dbReference>
<dbReference type="GO" id="GO:0006511">
    <property type="term" value="P:ubiquitin-dependent protein catabolic process"/>
    <property type="evidence" value="ECO:0007669"/>
    <property type="project" value="InterPro"/>
</dbReference>
<evidence type="ECO:0000256" key="1">
    <source>
        <dbReference type="ARBA" id="ARBA00002000"/>
    </source>
</evidence>
<dbReference type="FunFam" id="3.60.20.10:FF:000055">
    <property type="entry name" value="Proteasome subunit alpha type"/>
    <property type="match status" value="1"/>
</dbReference>
<organism evidence="9 10">
    <name type="scientific">Stentor coeruleus</name>
    <dbReference type="NCBI Taxonomy" id="5963"/>
    <lineage>
        <taxon>Eukaryota</taxon>
        <taxon>Sar</taxon>
        <taxon>Alveolata</taxon>
        <taxon>Ciliophora</taxon>
        <taxon>Postciliodesmatophora</taxon>
        <taxon>Heterotrichea</taxon>
        <taxon>Heterotrichida</taxon>
        <taxon>Stentoridae</taxon>
        <taxon>Stentor</taxon>
    </lineage>
</organism>
<sequence>MSRGSGFDRHITVFSPDGRLYQVEYAFKAAKSAGLTSIGVRGSDCVVVCIERKVPDKSIVPSSVSHLFSVSERIGACMTGLLPDSRALVSRMRNEASDFKFKNGYFCPVQVLANRTGDLAQVYTQQAFMRPYGVMTMLFGIDEELGPQLYKIDPAGMFQGFKATAAGVKEQEAINYLEKQWKKSSGNLSRNEAIEMAIECLQNVMSQEYKASDIEVGIISCDNLGLRVLCDAEVEERLNAVSAKD</sequence>
<proteinExistence type="inferred from homology"/>
<dbReference type="InterPro" id="IPR029055">
    <property type="entry name" value="Ntn_hydrolases_N"/>
</dbReference>
<comment type="subcellular location">
    <subcellularLocation>
        <location evidence="7">Cytoplasm</location>
    </subcellularLocation>
    <subcellularLocation>
        <location evidence="7">Nucleus</location>
    </subcellularLocation>
</comment>
<dbReference type="Gene3D" id="3.60.20.10">
    <property type="entry name" value="Glutamine Phosphoribosylpyrophosphate, subunit 1, domain 1"/>
    <property type="match status" value="1"/>
</dbReference>
<dbReference type="InterPro" id="IPR023332">
    <property type="entry name" value="Proteasome_alpha-type"/>
</dbReference>
<comment type="function">
    <text evidence="1">The proteasome is a multicatalytic proteinase complex which is characterized by its ability to cleave peptides with Arg, Phe, Tyr, Leu, and Glu adjacent to the leaving group at neutral or slightly basic pH. The proteasome has an ATP-dependent proteolytic activity.</text>
</comment>
<dbReference type="PROSITE" id="PS00388">
    <property type="entry name" value="PROTEASOME_ALPHA_1"/>
    <property type="match status" value="1"/>
</dbReference>
<name>A0A1R2CMK2_9CILI</name>
<dbReference type="SMART" id="SM00948">
    <property type="entry name" value="Proteasome_A_N"/>
    <property type="match status" value="1"/>
</dbReference>
<accession>A0A1R2CMK2</accession>
<dbReference type="EMBL" id="MPUH01000107">
    <property type="protein sequence ID" value="OMJ90239.1"/>
    <property type="molecule type" value="Genomic_DNA"/>
</dbReference>
<dbReference type="OrthoDB" id="431557at2759"/>
<comment type="caution">
    <text evidence="9">The sequence shown here is derived from an EMBL/GenBank/DDBJ whole genome shotgun (WGS) entry which is preliminary data.</text>
</comment>
<evidence type="ECO:0000256" key="7">
    <source>
        <dbReference type="RuleBase" id="RU000551"/>
    </source>
</evidence>
<evidence type="ECO:0000256" key="5">
    <source>
        <dbReference type="ARBA" id="ARBA00026071"/>
    </source>
</evidence>
<dbReference type="InterPro" id="IPR034642">
    <property type="entry name" value="Proteasome_subunit_alpha6"/>
</dbReference>
<evidence type="ECO:0000313" key="9">
    <source>
        <dbReference type="EMBL" id="OMJ90239.1"/>
    </source>
</evidence>
<dbReference type="PANTHER" id="PTHR11599">
    <property type="entry name" value="PROTEASOME SUBUNIT ALPHA/BETA"/>
    <property type="match status" value="1"/>
</dbReference>
<protein>
    <recommendedName>
        <fullName evidence="7">Proteasome subunit alpha type</fullName>
    </recommendedName>
</protein>
<dbReference type="Pfam" id="PF10584">
    <property type="entry name" value="Proteasome_A_N"/>
    <property type="match status" value="1"/>
</dbReference>
<keyword evidence="10" id="KW-1185">Reference proteome</keyword>
<gene>
    <name evidence="9" type="ORF">SteCoe_7441</name>
</gene>
<evidence type="ECO:0000256" key="2">
    <source>
        <dbReference type="ARBA" id="ARBA00022490"/>
    </source>
</evidence>
<evidence type="ECO:0000313" key="10">
    <source>
        <dbReference type="Proteomes" id="UP000187209"/>
    </source>
</evidence>
<dbReference type="GO" id="GO:0019773">
    <property type="term" value="C:proteasome core complex, alpha-subunit complex"/>
    <property type="evidence" value="ECO:0007669"/>
    <property type="project" value="UniProtKB-UniRule"/>
</dbReference>
<dbReference type="Pfam" id="PF00227">
    <property type="entry name" value="Proteasome"/>
    <property type="match status" value="1"/>
</dbReference>
<dbReference type="GO" id="GO:0005737">
    <property type="term" value="C:cytoplasm"/>
    <property type="evidence" value="ECO:0007669"/>
    <property type="project" value="UniProtKB-SubCell"/>
</dbReference>
<dbReference type="GO" id="GO:0005634">
    <property type="term" value="C:nucleus"/>
    <property type="evidence" value="ECO:0007669"/>
    <property type="project" value="UniProtKB-SubCell"/>
</dbReference>